<dbReference type="PANTHER" id="PTHR45947:SF3">
    <property type="entry name" value="SULFOQUINOVOSYL TRANSFERASE SQD2"/>
    <property type="match status" value="1"/>
</dbReference>
<evidence type="ECO:0000256" key="1">
    <source>
        <dbReference type="ARBA" id="ARBA00021292"/>
    </source>
</evidence>
<dbReference type="PANTHER" id="PTHR45947">
    <property type="entry name" value="SULFOQUINOVOSYL TRANSFERASE SQD2"/>
    <property type="match status" value="1"/>
</dbReference>
<dbReference type="Pfam" id="PF13439">
    <property type="entry name" value="Glyco_transf_4"/>
    <property type="match status" value="1"/>
</dbReference>
<dbReference type="InterPro" id="IPR028098">
    <property type="entry name" value="Glyco_trans_4-like_N"/>
</dbReference>
<comment type="caution">
    <text evidence="5">The sequence shown here is derived from an EMBL/GenBank/DDBJ whole genome shotgun (WGS) entry which is preliminary data.</text>
</comment>
<keyword evidence="6" id="KW-1185">Reference proteome</keyword>
<keyword evidence="3" id="KW-0808">Transferase</keyword>
<keyword evidence="2" id="KW-0328">Glycosyltransferase</keyword>
<organism evidence="5 6">
    <name type="scientific">Gulosibacter molinativorax</name>
    <dbReference type="NCBI Taxonomy" id="256821"/>
    <lineage>
        <taxon>Bacteria</taxon>
        <taxon>Bacillati</taxon>
        <taxon>Actinomycetota</taxon>
        <taxon>Actinomycetes</taxon>
        <taxon>Micrococcales</taxon>
        <taxon>Microbacteriaceae</taxon>
        <taxon>Gulosibacter</taxon>
    </lineage>
</organism>
<proteinExistence type="predicted"/>
<protein>
    <recommendedName>
        <fullName evidence="1">D-inositol 3-phosphate glycosyltransferase</fullName>
    </recommendedName>
</protein>
<evidence type="ECO:0000256" key="3">
    <source>
        <dbReference type="ARBA" id="ARBA00022679"/>
    </source>
</evidence>
<dbReference type="SUPFAM" id="SSF53756">
    <property type="entry name" value="UDP-Glycosyltransferase/glycogen phosphorylase"/>
    <property type="match status" value="1"/>
</dbReference>
<name>A0ABT7C536_9MICO</name>
<evidence type="ECO:0000313" key="6">
    <source>
        <dbReference type="Proteomes" id="UP001170379"/>
    </source>
</evidence>
<dbReference type="Proteomes" id="UP001170379">
    <property type="component" value="Unassembled WGS sequence"/>
</dbReference>
<evidence type="ECO:0000259" key="4">
    <source>
        <dbReference type="Pfam" id="PF13439"/>
    </source>
</evidence>
<reference evidence="5" key="1">
    <citation type="submission" date="2018-03" db="EMBL/GenBank/DDBJ databases">
        <authorList>
            <person name="Nunes O.C."/>
            <person name="Lopes A.R."/>
            <person name="Froufe H."/>
            <person name="Munoz-Merida A."/>
            <person name="Barroso C."/>
            <person name="Egas C."/>
        </authorList>
    </citation>
    <scope>NUCLEOTIDE SEQUENCE</scope>
    <source>
        <strain evidence="5">ON4</strain>
    </source>
</reference>
<dbReference type="InterPro" id="IPR016024">
    <property type="entry name" value="ARM-type_fold"/>
</dbReference>
<sequence>MSVQEALEAVRQAPTLLAGLERIESLTMAAQAAGPKAAPPLSAAIDDADDQLTAIAAVHAAAAAGPASAAELVLPLLESGPAFLREHAAWALAASPRLPQAVTTLESLAADGGFTGTLAEATLEAWGDLRVEAAEPRAPRHSHPERVTDSDGATGLTVAQLFLHADIDGSLLYAGQGDTGGIATLLVHLGDALLAEQAVGRVLTLSRGRPGSDLQRDDLDRPGHHYLTVPLPGPILHAPDAWPLRLPVRNGLRRILSAAGRIDVLHLRMADVGSWAAAEVARELGIPTVLTLAPDPHALIAAREASGALSRANFGAADFAEHLTFRVRLLRDLARQAAHLVVFPRPDLASDLRDLLHLDPDDIASGVSVVPEGIDLAPLERAARDVPDDMRGIAVPAGTADALMSLDAVLAALPAERRGLPLVITVGRLHRVKGMATLVQAWADDPALADRCNLLVVGGDLTNPTDDEADQLTRIDAVIPRAEGPSRGLLLAGHRPNGTVAVWLAAIRHGRPGYAAPGGIYVSASLKEEFGIAILEAMASGLVVVAPVEGGPATYVDDRVTGFLVDTASPPALAGAIASALDLASAPGADQRAEQARRLVTERFSIQTMASALATIYSEVTHDTSRNQS</sequence>
<gene>
    <name evidence="5" type="ORF">C7K25_02815</name>
</gene>
<dbReference type="InterPro" id="IPR050194">
    <property type="entry name" value="Glycosyltransferase_grp1"/>
</dbReference>
<dbReference type="SUPFAM" id="SSF48371">
    <property type="entry name" value="ARM repeat"/>
    <property type="match status" value="1"/>
</dbReference>
<dbReference type="Pfam" id="PF13692">
    <property type="entry name" value="Glyco_trans_1_4"/>
    <property type="match status" value="1"/>
</dbReference>
<feature type="domain" description="Glycosyltransferase subfamily 4-like N-terminal" evidence="4">
    <location>
        <begin position="180"/>
        <end position="376"/>
    </location>
</feature>
<evidence type="ECO:0000313" key="5">
    <source>
        <dbReference type="EMBL" id="MDJ1370312.1"/>
    </source>
</evidence>
<dbReference type="RefSeq" id="WP_035731876.1">
    <property type="nucleotide sequence ID" value="NZ_CP028426.1"/>
</dbReference>
<dbReference type="Gene3D" id="3.40.50.2000">
    <property type="entry name" value="Glycogen Phosphorylase B"/>
    <property type="match status" value="2"/>
</dbReference>
<dbReference type="EMBL" id="PXVD01000004">
    <property type="protein sequence ID" value="MDJ1370312.1"/>
    <property type="molecule type" value="Genomic_DNA"/>
</dbReference>
<accession>A0ABT7C536</accession>
<evidence type="ECO:0000256" key="2">
    <source>
        <dbReference type="ARBA" id="ARBA00022676"/>
    </source>
</evidence>
<reference evidence="5" key="2">
    <citation type="journal article" date="2022" name="Sci. Rep.">
        <title>In silico prediction of the enzymes involved in the degradation of the herbicide molinate by Gulosibacter molinativorax ON4T.</title>
        <authorList>
            <person name="Lopes A.R."/>
            <person name="Bunin E."/>
            <person name="Viana A.T."/>
            <person name="Froufe H."/>
            <person name="Munoz-Merida A."/>
            <person name="Pinho D."/>
            <person name="Figueiredo J."/>
            <person name="Barroso C."/>
            <person name="Vaz-Moreira I."/>
            <person name="Bellanger X."/>
            <person name="Egas C."/>
            <person name="Nunes O.C."/>
        </authorList>
    </citation>
    <scope>NUCLEOTIDE SEQUENCE</scope>
    <source>
        <strain evidence="5">ON4</strain>
    </source>
</reference>